<dbReference type="NCBIfam" id="NF004741">
    <property type="entry name" value="PRK06076.1-2"/>
    <property type="match status" value="1"/>
</dbReference>
<dbReference type="Pfam" id="PF00146">
    <property type="entry name" value="NADHdh"/>
    <property type="match status" value="1"/>
</dbReference>
<dbReference type="InterPro" id="IPR018086">
    <property type="entry name" value="NADH_UbQ_OxRdtase_su1_CS"/>
</dbReference>
<dbReference type="PROSITE" id="PS00667">
    <property type="entry name" value="COMPLEX1_ND1_1"/>
    <property type="match status" value="1"/>
</dbReference>
<comment type="catalytic activity">
    <reaction evidence="5">
        <text>a quinone + NADH + 5 H(+)(in) = a quinol + NAD(+) + 4 H(+)(out)</text>
        <dbReference type="Rhea" id="RHEA:57888"/>
        <dbReference type="ChEBI" id="CHEBI:15378"/>
        <dbReference type="ChEBI" id="CHEBI:24646"/>
        <dbReference type="ChEBI" id="CHEBI:57540"/>
        <dbReference type="ChEBI" id="CHEBI:57945"/>
        <dbReference type="ChEBI" id="CHEBI:132124"/>
    </reaction>
</comment>
<dbReference type="GO" id="GO:0009060">
    <property type="term" value="P:aerobic respiration"/>
    <property type="evidence" value="ECO:0007669"/>
    <property type="project" value="TreeGrafter"/>
</dbReference>
<dbReference type="AlphaFoldDB" id="A0A220VDA5"/>
<keyword evidence="5" id="KW-1278">Translocase</keyword>
<keyword evidence="5" id="KW-0874">Quinone</keyword>
<dbReference type="EMBL" id="CP022355">
    <property type="protein sequence ID" value="ASK78398.1"/>
    <property type="molecule type" value="Genomic_DNA"/>
</dbReference>
<name>A0A220VDA5_9GAMM</name>
<accession>A0A220VDA5</accession>
<evidence type="ECO:0000256" key="2">
    <source>
        <dbReference type="ARBA" id="ARBA00022692"/>
    </source>
</evidence>
<comment type="subcellular location">
    <subcellularLocation>
        <location evidence="5 6">Cell membrane</location>
        <topology evidence="5 6">Multi-pass membrane protein</topology>
    </subcellularLocation>
    <subcellularLocation>
        <location evidence="1">Membrane</location>
        <topology evidence="1">Multi-pass membrane protein</topology>
    </subcellularLocation>
</comment>
<dbReference type="RefSeq" id="WP_089073306.1">
    <property type="nucleotide sequence ID" value="NZ_CBCSAM010000001.1"/>
</dbReference>
<dbReference type="HAMAP" id="MF_01350">
    <property type="entry name" value="NDH1_NuoH"/>
    <property type="match status" value="1"/>
</dbReference>
<sequence length="326" mass="36197">MSEILIWVGVIIGMVITSLVLILVSGYVVFAERRVLALLQDRYGPNRAGPFGMLQALADALKLMTKESFLPGFVDRKLYKLAPVIVVVTVLTSFALVPWSKNFYWASDFNVGLLLILGLSSLHAYGVFLGGWSSSSKYTVLGSIRTIAQLISYELSLGISLLGVVMISGSFSLSEIVNHQSSWWFIVLQPIGFLVFFIAGIAETHRLPFDMPEAENELTAGFNTEYGGMPFAMFFLGEYLGVVLVSALTTTLYLGGWHGPWAESSPIVGFIWFCIKTLLLVFFYIWMRASVPRTRWDQLMSFGWKFLLPLGIANTIITAAVGLIWM</sequence>
<evidence type="ECO:0000313" key="8">
    <source>
        <dbReference type="Proteomes" id="UP000242175"/>
    </source>
</evidence>
<dbReference type="InterPro" id="IPR001694">
    <property type="entry name" value="NADH_UbQ_OxRdtase_su1/FPO"/>
</dbReference>
<evidence type="ECO:0000256" key="4">
    <source>
        <dbReference type="ARBA" id="ARBA00023136"/>
    </source>
</evidence>
<dbReference type="PANTHER" id="PTHR11432">
    <property type="entry name" value="NADH DEHYDROGENASE SUBUNIT 1"/>
    <property type="match status" value="1"/>
</dbReference>
<feature type="transmembrane region" description="Helical" evidence="5">
    <location>
        <begin position="78"/>
        <end position="97"/>
    </location>
</feature>
<dbReference type="GO" id="GO:0005886">
    <property type="term" value="C:plasma membrane"/>
    <property type="evidence" value="ECO:0007669"/>
    <property type="project" value="UniProtKB-SubCell"/>
</dbReference>
<feature type="transmembrane region" description="Helical" evidence="5">
    <location>
        <begin position="6"/>
        <end position="30"/>
    </location>
</feature>
<comment type="similarity">
    <text evidence="5 6">Belongs to the complex I subunit 1 family.</text>
</comment>
<evidence type="ECO:0000256" key="1">
    <source>
        <dbReference type="ARBA" id="ARBA00004141"/>
    </source>
</evidence>
<dbReference type="OrthoDB" id="9803734at2"/>
<evidence type="ECO:0000256" key="3">
    <source>
        <dbReference type="ARBA" id="ARBA00022989"/>
    </source>
</evidence>
<evidence type="ECO:0000313" key="7">
    <source>
        <dbReference type="EMBL" id="ASK78398.1"/>
    </source>
</evidence>
<reference evidence="7 8" key="1">
    <citation type="journal article" date="2016" name="Int. J. Syst. Evol. Microbiol.">
        <title>Paraphotobacterium marinum gen. nov., sp. nov., a member of the family Vibrionaceae, isolated from surface seawater.</title>
        <authorList>
            <person name="Huang Z."/>
            <person name="Dong C."/>
            <person name="Shao Z."/>
        </authorList>
    </citation>
    <scope>NUCLEOTIDE SEQUENCE [LARGE SCALE GENOMIC DNA]</scope>
    <source>
        <strain evidence="7 8">NSCS20N07D</strain>
    </source>
</reference>
<evidence type="ECO:0000256" key="5">
    <source>
        <dbReference type="HAMAP-Rule" id="MF_01350"/>
    </source>
</evidence>
<dbReference type="EC" id="7.1.1.-" evidence="5"/>
<comment type="subunit">
    <text evidence="5">NDH-1 is composed of 14 different subunits. Subunits NuoA, H, J, K, L, M, N constitute the membrane sector of the complex.</text>
</comment>
<feature type="transmembrane region" description="Helical" evidence="5">
    <location>
        <begin position="109"/>
        <end position="129"/>
    </location>
</feature>
<dbReference type="GO" id="GO:0016655">
    <property type="term" value="F:oxidoreductase activity, acting on NAD(P)H, quinone or similar compound as acceptor"/>
    <property type="evidence" value="ECO:0007669"/>
    <property type="project" value="UniProtKB-UniRule"/>
</dbReference>
<feature type="transmembrane region" description="Helical" evidence="5">
    <location>
        <begin position="267"/>
        <end position="286"/>
    </location>
</feature>
<feature type="transmembrane region" description="Helical" evidence="5">
    <location>
        <begin position="306"/>
        <end position="325"/>
    </location>
</feature>
<keyword evidence="5" id="KW-1003">Cell membrane</keyword>
<keyword evidence="4 5" id="KW-0472">Membrane</keyword>
<keyword evidence="5" id="KW-0830">Ubiquinone</keyword>
<dbReference type="GO" id="GO:0048038">
    <property type="term" value="F:quinone binding"/>
    <property type="evidence" value="ECO:0007669"/>
    <property type="project" value="UniProtKB-KW"/>
</dbReference>
<feature type="transmembrane region" description="Helical" evidence="5">
    <location>
        <begin position="150"/>
        <end position="171"/>
    </location>
</feature>
<dbReference type="KEGG" id="pmai:CF386_04950"/>
<feature type="transmembrane region" description="Helical" evidence="5">
    <location>
        <begin position="183"/>
        <end position="202"/>
    </location>
</feature>
<dbReference type="Proteomes" id="UP000242175">
    <property type="component" value="Chromosome large"/>
</dbReference>
<keyword evidence="2 5" id="KW-0812">Transmembrane</keyword>
<dbReference type="PROSITE" id="PS00668">
    <property type="entry name" value="COMPLEX1_ND1_2"/>
    <property type="match status" value="1"/>
</dbReference>
<keyword evidence="5 6" id="KW-0520">NAD</keyword>
<gene>
    <name evidence="5" type="primary">nuoH</name>
    <name evidence="7" type="ORF">CF386_04950</name>
</gene>
<proteinExistence type="inferred from homology"/>
<dbReference type="PANTHER" id="PTHR11432:SF3">
    <property type="entry name" value="NADH-UBIQUINONE OXIDOREDUCTASE CHAIN 1"/>
    <property type="match status" value="1"/>
</dbReference>
<comment type="function">
    <text evidence="5">NDH-1 shuttles electrons from NADH, via FMN and iron-sulfur (Fe-S) centers, to quinones in the respiratory chain. The immediate electron acceptor for the enzyme in this species is believed to be ubiquinone. Couples the redox reaction to proton translocation (for every two electrons transferred, four hydrogen ions are translocated across the cytoplasmic membrane), and thus conserves the redox energy in a proton gradient. This subunit may bind ubiquinone.</text>
</comment>
<keyword evidence="3 5" id="KW-1133">Transmembrane helix</keyword>
<evidence type="ECO:0000256" key="6">
    <source>
        <dbReference type="RuleBase" id="RU000471"/>
    </source>
</evidence>
<protein>
    <recommendedName>
        <fullName evidence="5">NADH-quinone oxidoreductase subunit H</fullName>
        <ecNumber evidence="5">7.1.1.-</ecNumber>
    </recommendedName>
    <alternativeName>
        <fullName evidence="5">NADH dehydrogenase I subunit H</fullName>
    </alternativeName>
    <alternativeName>
        <fullName evidence="5">NDH-1 subunit H</fullName>
    </alternativeName>
</protein>
<feature type="transmembrane region" description="Helical" evidence="5">
    <location>
        <begin position="231"/>
        <end position="255"/>
    </location>
</feature>
<dbReference type="GO" id="GO:0003954">
    <property type="term" value="F:NADH dehydrogenase activity"/>
    <property type="evidence" value="ECO:0007669"/>
    <property type="project" value="TreeGrafter"/>
</dbReference>
<keyword evidence="8" id="KW-1185">Reference proteome</keyword>
<organism evidence="7 8">
    <name type="scientific">Paraphotobacterium marinum</name>
    <dbReference type="NCBI Taxonomy" id="1755811"/>
    <lineage>
        <taxon>Bacteria</taxon>
        <taxon>Pseudomonadati</taxon>
        <taxon>Pseudomonadota</taxon>
        <taxon>Gammaproteobacteria</taxon>
        <taxon>Vibrionales</taxon>
        <taxon>Vibrionaceae</taxon>
        <taxon>Paraphotobacterium</taxon>
    </lineage>
</organism>